<keyword evidence="5 7" id="KW-1133">Transmembrane helix</keyword>
<evidence type="ECO:0000256" key="3">
    <source>
        <dbReference type="ARBA" id="ARBA00022475"/>
    </source>
</evidence>
<evidence type="ECO:0000256" key="6">
    <source>
        <dbReference type="ARBA" id="ARBA00023136"/>
    </source>
</evidence>
<evidence type="ECO:0000256" key="7">
    <source>
        <dbReference type="SAM" id="Phobius"/>
    </source>
</evidence>
<evidence type="ECO:0000256" key="2">
    <source>
        <dbReference type="ARBA" id="ARBA00006448"/>
    </source>
</evidence>
<feature type="transmembrane region" description="Helical" evidence="7">
    <location>
        <begin position="59"/>
        <end position="79"/>
    </location>
</feature>
<keyword evidence="4 7" id="KW-0812">Transmembrane</keyword>
<evidence type="ECO:0000256" key="4">
    <source>
        <dbReference type="ARBA" id="ARBA00022692"/>
    </source>
</evidence>
<proteinExistence type="inferred from homology"/>
<evidence type="ECO:0000256" key="5">
    <source>
        <dbReference type="ARBA" id="ARBA00022989"/>
    </source>
</evidence>
<comment type="caution">
    <text evidence="10">The sequence shown here is derived from an EMBL/GenBank/DDBJ whole genome shotgun (WGS) entry which is preliminary data.</text>
</comment>
<dbReference type="InterPro" id="IPR048454">
    <property type="entry name" value="YetF_N"/>
</dbReference>
<dbReference type="Proteomes" id="UP001595772">
    <property type="component" value="Unassembled WGS sequence"/>
</dbReference>
<protein>
    <submittedName>
        <fullName evidence="10">YetF domain-containing protein</fullName>
    </submittedName>
</protein>
<name>A0ABV8H0S3_9BACI</name>
<feature type="transmembrane region" description="Helical" evidence="7">
    <location>
        <begin position="6"/>
        <end position="26"/>
    </location>
</feature>
<dbReference type="InterPro" id="IPR007353">
    <property type="entry name" value="DUF421"/>
</dbReference>
<feature type="domain" description="YetF-like N-terminal transmembrane" evidence="9">
    <location>
        <begin position="4"/>
        <end position="79"/>
    </location>
</feature>
<dbReference type="Pfam" id="PF20730">
    <property type="entry name" value="YetF_N"/>
    <property type="match status" value="1"/>
</dbReference>
<dbReference type="RefSeq" id="WP_379496938.1">
    <property type="nucleotide sequence ID" value="NZ_JBHSAO010000008.1"/>
</dbReference>
<keyword evidence="3" id="KW-1003">Cell membrane</keyword>
<accession>A0ABV8H0S3</accession>
<dbReference type="EMBL" id="JBHSAO010000008">
    <property type="protein sequence ID" value="MFC4024444.1"/>
    <property type="molecule type" value="Genomic_DNA"/>
</dbReference>
<gene>
    <name evidence="10" type="ORF">ACFOUV_11625</name>
</gene>
<keyword evidence="11" id="KW-1185">Reference proteome</keyword>
<comment type="similarity">
    <text evidence="2">Belongs to the UPF0702 family.</text>
</comment>
<evidence type="ECO:0000259" key="9">
    <source>
        <dbReference type="Pfam" id="PF20730"/>
    </source>
</evidence>
<dbReference type="PANTHER" id="PTHR34582">
    <property type="entry name" value="UPF0702 TRANSMEMBRANE PROTEIN YCAP"/>
    <property type="match status" value="1"/>
</dbReference>
<dbReference type="Gene3D" id="3.30.240.20">
    <property type="entry name" value="bsu07140 like domains"/>
    <property type="match status" value="2"/>
</dbReference>
<feature type="domain" description="YetF C-terminal" evidence="8">
    <location>
        <begin position="81"/>
        <end position="214"/>
    </location>
</feature>
<organism evidence="10 11">
    <name type="scientific">Oceanobacillus longus</name>
    <dbReference type="NCBI Taxonomy" id="930120"/>
    <lineage>
        <taxon>Bacteria</taxon>
        <taxon>Bacillati</taxon>
        <taxon>Bacillota</taxon>
        <taxon>Bacilli</taxon>
        <taxon>Bacillales</taxon>
        <taxon>Bacillaceae</taxon>
        <taxon>Oceanobacillus</taxon>
    </lineage>
</organism>
<keyword evidence="6 7" id="KW-0472">Membrane</keyword>
<evidence type="ECO:0000313" key="11">
    <source>
        <dbReference type="Proteomes" id="UP001595772"/>
    </source>
</evidence>
<dbReference type="PANTHER" id="PTHR34582:SF5">
    <property type="entry name" value="UPF0702 TRANSMEMBRANE PROTEIN YETF"/>
    <property type="match status" value="1"/>
</dbReference>
<dbReference type="Pfam" id="PF04239">
    <property type="entry name" value="DUF421"/>
    <property type="match status" value="1"/>
</dbReference>
<dbReference type="InterPro" id="IPR023090">
    <property type="entry name" value="UPF0702_alpha/beta_dom_sf"/>
</dbReference>
<evidence type="ECO:0000259" key="8">
    <source>
        <dbReference type="Pfam" id="PF04239"/>
    </source>
</evidence>
<comment type="subcellular location">
    <subcellularLocation>
        <location evidence="1">Cell membrane</location>
        <topology evidence="1">Multi-pass membrane protein</topology>
    </subcellularLocation>
</comment>
<sequence length="236" mass="27117">MSGYISMFFETIFGFFALFLITKILGKSQINQITPFDFISALLLGELVGNALFDEKAGIPEIAFVVTVYGILLYSTEIITQKFKGTRHLIEGSPAIVIYNGKLIRDTMKKNKLDVNQLQHLLRAKDIFSLQEVEFGILEANGTISVLKKSDYQTPSRKDMKLSPHDVSLPTTLVNDGEIIYDNLKEKNLTEEWLIEKLKEQGYDHLEEIFYVEYVKNTDLLVHPILNRNHQRWDLD</sequence>
<evidence type="ECO:0000256" key="1">
    <source>
        <dbReference type="ARBA" id="ARBA00004651"/>
    </source>
</evidence>
<reference evidence="11" key="1">
    <citation type="journal article" date="2019" name="Int. J. Syst. Evol. Microbiol.">
        <title>The Global Catalogue of Microorganisms (GCM) 10K type strain sequencing project: providing services to taxonomists for standard genome sequencing and annotation.</title>
        <authorList>
            <consortium name="The Broad Institute Genomics Platform"/>
            <consortium name="The Broad Institute Genome Sequencing Center for Infectious Disease"/>
            <person name="Wu L."/>
            <person name="Ma J."/>
        </authorList>
    </citation>
    <scope>NUCLEOTIDE SEQUENCE [LARGE SCALE GENOMIC DNA]</scope>
    <source>
        <strain evidence="11">IBRC-M 10703</strain>
    </source>
</reference>
<evidence type="ECO:0000313" key="10">
    <source>
        <dbReference type="EMBL" id="MFC4024444.1"/>
    </source>
</evidence>
<feature type="transmembrane region" description="Helical" evidence="7">
    <location>
        <begin position="33"/>
        <end position="53"/>
    </location>
</feature>